<dbReference type="Gene3D" id="2.40.50.40">
    <property type="match status" value="1"/>
</dbReference>
<comment type="subcellular location">
    <subcellularLocation>
        <location evidence="1">Nucleus</location>
    </subcellularLocation>
</comment>
<dbReference type="SMART" id="SM00298">
    <property type="entry name" value="CHROMO"/>
    <property type="match status" value="1"/>
</dbReference>
<organism evidence="5">
    <name type="scientific">Absidia glauca</name>
    <name type="common">Pin mould</name>
    <dbReference type="NCBI Taxonomy" id="4829"/>
    <lineage>
        <taxon>Eukaryota</taxon>
        <taxon>Fungi</taxon>
        <taxon>Fungi incertae sedis</taxon>
        <taxon>Mucoromycota</taxon>
        <taxon>Mucoromycotina</taxon>
        <taxon>Mucoromycetes</taxon>
        <taxon>Mucorales</taxon>
        <taxon>Cunninghamellaceae</taxon>
        <taxon>Absidia</taxon>
    </lineage>
</organism>
<feature type="region of interest" description="Disordered" evidence="3">
    <location>
        <begin position="62"/>
        <end position="123"/>
    </location>
</feature>
<dbReference type="InParanoid" id="A0A168T5E7"/>
<proteinExistence type="predicted"/>
<accession>A0A168T5E7</accession>
<dbReference type="InterPro" id="IPR016197">
    <property type="entry name" value="Chromo-like_dom_sf"/>
</dbReference>
<dbReference type="InterPro" id="IPR000953">
    <property type="entry name" value="Chromo/chromo_shadow_dom"/>
</dbReference>
<reference evidence="5" key="1">
    <citation type="submission" date="2016-04" db="EMBL/GenBank/DDBJ databases">
        <authorList>
            <person name="Evans L.H."/>
            <person name="Alamgir A."/>
            <person name="Owens N."/>
            <person name="Weber N.D."/>
            <person name="Virtaneva K."/>
            <person name="Barbian K."/>
            <person name="Babar A."/>
            <person name="Rosenke K."/>
        </authorList>
    </citation>
    <scope>NUCLEOTIDE SEQUENCE [LARGE SCALE GENOMIC DNA]</scope>
    <source>
        <strain evidence="5">CBS 101.48</strain>
    </source>
</reference>
<keyword evidence="6" id="KW-1185">Reference proteome</keyword>
<feature type="region of interest" description="Disordered" evidence="3">
    <location>
        <begin position="208"/>
        <end position="282"/>
    </location>
</feature>
<dbReference type="CDD" id="cd00024">
    <property type="entry name" value="CD_CSD"/>
    <property type="match status" value="1"/>
</dbReference>
<dbReference type="PROSITE" id="PS50013">
    <property type="entry name" value="CHROMO_2"/>
    <property type="match status" value="1"/>
</dbReference>
<dbReference type="Proteomes" id="UP000078561">
    <property type="component" value="Unassembled WGS sequence"/>
</dbReference>
<gene>
    <name evidence="5" type="primary">ABSGL_15171.1 scaffold 15182</name>
</gene>
<sequence>MSLDDSEDEIFEVEKILDHTFTTDGKRLYYIKWRNYESEHNTWEPEENLFCPLMKDAYHEQRDKADAATAAKGQTSKCRKTRGNSGAPRKTRQKQPKSTTITPPLRHTPPVQSLSPSQPPRPVLMVKLSLPKPLATEPSIPPAKKTPPLQFPIPSKRPILTVKLSLPKPTTQPTLPALTSTLAPVAIPPKPQVPTQIDVSAPTQPIVEPAKSSMSQRGAKVNDPDGSSTHPPANLNIVGPIKYPTGSRSSNTLKRQRRDSSGTTSPVYAKDFDHRTNTSPPRIRKTRFDVLPLSPTQPTKAYVDTSSRRSSVLSTDLSPSPPSFINASDLIATTVLPSRLIKHLFKDGDCCIMGVLPPDTHIPNWSKLHRFLQINEQAAVLRSPKQPDSALVLHPKNTAPDGPLCAMFIKNIVVPKSVPLPVVSKLTHAWQYVATILMFPESLCHLLHNANIQVFGSSALADLVRSAIRRPAKVTRTVFLVRKKKKKKRGGRGCWADL</sequence>
<dbReference type="STRING" id="4829.A0A168T5E7"/>
<feature type="region of interest" description="Disordered" evidence="3">
    <location>
        <begin position="298"/>
        <end position="318"/>
    </location>
</feature>
<dbReference type="InterPro" id="IPR023780">
    <property type="entry name" value="Chromo_domain"/>
</dbReference>
<dbReference type="OrthoDB" id="5376140at2759"/>
<protein>
    <recommendedName>
        <fullName evidence="4">Chromo domain-containing protein</fullName>
    </recommendedName>
</protein>
<keyword evidence="2" id="KW-0539">Nucleus</keyword>
<dbReference type="PRINTS" id="PR00504">
    <property type="entry name" value="CHROMODOMAIN"/>
</dbReference>
<feature type="region of interest" description="Disordered" evidence="3">
    <location>
        <begin position="135"/>
        <end position="154"/>
    </location>
</feature>
<evidence type="ECO:0000259" key="4">
    <source>
        <dbReference type="PROSITE" id="PS50013"/>
    </source>
</evidence>
<evidence type="ECO:0000256" key="2">
    <source>
        <dbReference type="ARBA" id="ARBA00023242"/>
    </source>
</evidence>
<dbReference type="PROSITE" id="PS00598">
    <property type="entry name" value="CHROMO_1"/>
    <property type="match status" value="1"/>
</dbReference>
<dbReference type="InterPro" id="IPR023779">
    <property type="entry name" value="Chromodomain_CS"/>
</dbReference>
<dbReference type="InterPro" id="IPR051219">
    <property type="entry name" value="Heterochromatin_chromo-domain"/>
</dbReference>
<dbReference type="EMBL" id="LT555011">
    <property type="protein sequence ID" value="SAM09495.1"/>
    <property type="molecule type" value="Genomic_DNA"/>
</dbReference>
<feature type="domain" description="Chromo" evidence="4">
    <location>
        <begin position="11"/>
        <end position="70"/>
    </location>
</feature>
<evidence type="ECO:0000256" key="3">
    <source>
        <dbReference type="SAM" id="MobiDB-lite"/>
    </source>
</evidence>
<dbReference type="InterPro" id="IPR017984">
    <property type="entry name" value="Chromo_dom_subgr"/>
</dbReference>
<evidence type="ECO:0000313" key="6">
    <source>
        <dbReference type="Proteomes" id="UP000078561"/>
    </source>
</evidence>
<name>A0A168T5E7_ABSGL</name>
<dbReference type="PANTHER" id="PTHR22812">
    <property type="entry name" value="CHROMOBOX PROTEIN"/>
    <property type="match status" value="1"/>
</dbReference>
<feature type="compositionally biased region" description="Pro residues" evidence="3">
    <location>
        <begin position="139"/>
        <end position="151"/>
    </location>
</feature>
<dbReference type="SUPFAM" id="SSF54160">
    <property type="entry name" value="Chromo domain-like"/>
    <property type="match status" value="1"/>
</dbReference>
<evidence type="ECO:0000313" key="5">
    <source>
        <dbReference type="EMBL" id="SAM09495.1"/>
    </source>
</evidence>
<evidence type="ECO:0000256" key="1">
    <source>
        <dbReference type="ARBA" id="ARBA00004123"/>
    </source>
</evidence>
<dbReference type="Pfam" id="PF00385">
    <property type="entry name" value="Chromo"/>
    <property type="match status" value="1"/>
</dbReference>
<dbReference type="AlphaFoldDB" id="A0A168T5E7"/>
<dbReference type="GO" id="GO:0005634">
    <property type="term" value="C:nucleus"/>
    <property type="evidence" value="ECO:0007669"/>
    <property type="project" value="UniProtKB-SubCell"/>
</dbReference>